<keyword evidence="1" id="KW-0472">Membrane</keyword>
<reference evidence="2 3" key="1">
    <citation type="submission" date="2024-11" db="EMBL/GenBank/DDBJ databases">
        <title>Adaptive evolution of stress response genes in parasites aligns with host niche diversity.</title>
        <authorList>
            <person name="Hahn C."/>
            <person name="Resl P."/>
        </authorList>
    </citation>
    <scope>NUCLEOTIDE SEQUENCE [LARGE SCALE GENOMIC DNA]</scope>
    <source>
        <strain evidence="2">EGGRZ-B1_66</strain>
        <tissue evidence="2">Body</tissue>
    </source>
</reference>
<accession>A0ABD2PWQ9</accession>
<evidence type="ECO:0000313" key="2">
    <source>
        <dbReference type="EMBL" id="KAL3311794.1"/>
    </source>
</evidence>
<organism evidence="2 3">
    <name type="scientific">Cichlidogyrus casuarinus</name>
    <dbReference type="NCBI Taxonomy" id="1844966"/>
    <lineage>
        <taxon>Eukaryota</taxon>
        <taxon>Metazoa</taxon>
        <taxon>Spiralia</taxon>
        <taxon>Lophotrochozoa</taxon>
        <taxon>Platyhelminthes</taxon>
        <taxon>Monogenea</taxon>
        <taxon>Monopisthocotylea</taxon>
        <taxon>Dactylogyridea</taxon>
        <taxon>Ancyrocephalidae</taxon>
        <taxon>Cichlidogyrus</taxon>
    </lineage>
</organism>
<sequence>MRELQQYGRPFNTTKWSCCQSCGTFCHCEPFLLTFTLCLGMLACCFPPCYAGYLFDRVGSRFLAGCCHVTPSVTLRSYYRAINNVRGSLCVDCMFGTFCFPCAMVQMKNDMDSNGF</sequence>
<evidence type="ECO:0000256" key="1">
    <source>
        <dbReference type="SAM" id="Phobius"/>
    </source>
</evidence>
<comment type="caution">
    <text evidence="2">The sequence shown here is derived from an EMBL/GenBank/DDBJ whole genome shotgun (WGS) entry which is preliminary data.</text>
</comment>
<keyword evidence="1" id="KW-1133">Transmembrane helix</keyword>
<keyword evidence="3" id="KW-1185">Reference proteome</keyword>
<name>A0ABD2PWQ9_9PLAT</name>
<evidence type="ECO:0000313" key="3">
    <source>
        <dbReference type="Proteomes" id="UP001626550"/>
    </source>
</evidence>
<dbReference type="EMBL" id="JBJKFK010002012">
    <property type="protein sequence ID" value="KAL3311794.1"/>
    <property type="molecule type" value="Genomic_DNA"/>
</dbReference>
<gene>
    <name evidence="2" type="primary">PLAC8_2</name>
    <name evidence="2" type="ORF">Ciccas_009620</name>
</gene>
<dbReference type="AlphaFoldDB" id="A0ABD2PWQ9"/>
<keyword evidence="1" id="KW-0812">Transmembrane</keyword>
<proteinExistence type="predicted"/>
<protein>
    <submittedName>
        <fullName evidence="2">Placenta-specific 8</fullName>
    </submittedName>
</protein>
<dbReference type="Proteomes" id="UP001626550">
    <property type="component" value="Unassembled WGS sequence"/>
</dbReference>
<feature type="transmembrane region" description="Helical" evidence="1">
    <location>
        <begin position="31"/>
        <end position="55"/>
    </location>
</feature>